<reference evidence="3 5" key="2">
    <citation type="submission" date="2018-06" db="EMBL/GenBank/DDBJ databases">
        <authorList>
            <consortium name="Pathogen Informatics"/>
            <person name="Doyle S."/>
        </authorList>
    </citation>
    <scope>NUCLEOTIDE SEQUENCE [LARGE SCALE GENOMIC DNA]</scope>
    <source>
        <strain evidence="3 5">NCTC12388</strain>
    </source>
</reference>
<keyword evidence="4" id="KW-1185">Reference proteome</keyword>
<accession>A0A378JHR6</accession>
<reference evidence="2 4" key="1">
    <citation type="submission" date="2015-11" db="EMBL/GenBank/DDBJ databases">
        <title>Genomic analysis of 38 Legionella species identifies large and diverse effector repertoires.</title>
        <authorList>
            <person name="Burstein D."/>
            <person name="Amaro F."/>
            <person name="Zusman T."/>
            <person name="Lifshitz Z."/>
            <person name="Cohen O."/>
            <person name="Gilbert J.A."/>
            <person name="Pupko T."/>
            <person name="Shuman H.A."/>
            <person name="Segal G."/>
        </authorList>
    </citation>
    <scope>NUCLEOTIDE SEQUENCE [LARGE SCALE GENOMIC DNA]</scope>
    <source>
        <strain evidence="2 4">Lyon 8420412</strain>
    </source>
</reference>
<dbReference type="EMBL" id="LNYE01000005">
    <property type="protein sequence ID" value="KTD14770.1"/>
    <property type="molecule type" value="Genomic_DNA"/>
</dbReference>
<dbReference type="InterPro" id="IPR001387">
    <property type="entry name" value="Cro/C1-type_HTH"/>
</dbReference>
<dbReference type="Proteomes" id="UP000054691">
    <property type="component" value="Unassembled WGS sequence"/>
</dbReference>
<dbReference type="STRING" id="45066.Lgra_0473"/>
<dbReference type="GO" id="GO:0003677">
    <property type="term" value="F:DNA binding"/>
    <property type="evidence" value="ECO:0007669"/>
    <property type="project" value="InterPro"/>
</dbReference>
<dbReference type="Pfam" id="PF01381">
    <property type="entry name" value="HTH_3"/>
    <property type="match status" value="1"/>
</dbReference>
<dbReference type="Gene3D" id="1.10.260.40">
    <property type="entry name" value="lambda repressor-like DNA-binding domains"/>
    <property type="match status" value="1"/>
</dbReference>
<dbReference type="CDD" id="cd00093">
    <property type="entry name" value="HTH_XRE"/>
    <property type="match status" value="1"/>
</dbReference>
<evidence type="ECO:0000313" key="2">
    <source>
        <dbReference type="EMBL" id="KTD14770.1"/>
    </source>
</evidence>
<dbReference type="AlphaFoldDB" id="A0A378JHR6"/>
<dbReference type="RefSeq" id="WP_058497687.1">
    <property type="nucleotide sequence ID" value="NZ_CAAAHW010000001.1"/>
</dbReference>
<evidence type="ECO:0000313" key="4">
    <source>
        <dbReference type="Proteomes" id="UP000054691"/>
    </source>
</evidence>
<protein>
    <submittedName>
        <fullName evidence="2 3">Helix-turn-helix domain</fullName>
    </submittedName>
</protein>
<dbReference type="InterPro" id="IPR010982">
    <property type="entry name" value="Lambda_DNA-bd_dom_sf"/>
</dbReference>
<dbReference type="SMART" id="SM00530">
    <property type="entry name" value="HTH_XRE"/>
    <property type="match status" value="1"/>
</dbReference>
<dbReference type="PROSITE" id="PS50943">
    <property type="entry name" value="HTH_CROC1"/>
    <property type="match status" value="1"/>
</dbReference>
<proteinExistence type="predicted"/>
<evidence type="ECO:0000313" key="3">
    <source>
        <dbReference type="EMBL" id="STX44220.1"/>
    </source>
</evidence>
<dbReference type="Proteomes" id="UP000254476">
    <property type="component" value="Unassembled WGS sequence"/>
</dbReference>
<evidence type="ECO:0000259" key="1">
    <source>
        <dbReference type="PROSITE" id="PS50943"/>
    </source>
</evidence>
<dbReference type="EMBL" id="UGOB01000001">
    <property type="protein sequence ID" value="STX44220.1"/>
    <property type="molecule type" value="Genomic_DNA"/>
</dbReference>
<feature type="domain" description="HTH cro/C1-type" evidence="1">
    <location>
        <begin position="10"/>
        <end position="68"/>
    </location>
</feature>
<sequence length="85" mass="9516">MVSSPLPKRLKEARLASQLSQKELGIAAGIDRFSASPRINQYETGKHTPDFLTLKKLAEVLLLPTAFFYAEEDELAEIIKAFKHS</sequence>
<name>A0A378JHR6_9GAMM</name>
<dbReference type="OrthoDB" id="6006530at2"/>
<organism evidence="3 5">
    <name type="scientific">Legionella gratiana</name>
    <dbReference type="NCBI Taxonomy" id="45066"/>
    <lineage>
        <taxon>Bacteria</taxon>
        <taxon>Pseudomonadati</taxon>
        <taxon>Pseudomonadota</taxon>
        <taxon>Gammaproteobacteria</taxon>
        <taxon>Legionellales</taxon>
        <taxon>Legionellaceae</taxon>
        <taxon>Legionella</taxon>
    </lineage>
</organism>
<gene>
    <name evidence="2" type="ORF">Lgra_0473</name>
    <name evidence="3" type="ORF">NCTC12388_01413</name>
</gene>
<evidence type="ECO:0000313" key="5">
    <source>
        <dbReference type="Proteomes" id="UP000254476"/>
    </source>
</evidence>
<dbReference type="SUPFAM" id="SSF47413">
    <property type="entry name" value="lambda repressor-like DNA-binding domains"/>
    <property type="match status" value="1"/>
</dbReference>